<dbReference type="PANTHER" id="PTHR46481:SF10">
    <property type="entry name" value="ZINC FINGER BED DOMAIN-CONTAINING PROTEIN 39"/>
    <property type="match status" value="1"/>
</dbReference>
<accession>A0A2U1P8M8</accession>
<keyword evidence="2" id="KW-0479">Metal-binding</keyword>
<evidence type="ECO:0000256" key="3">
    <source>
        <dbReference type="ARBA" id="ARBA00022771"/>
    </source>
</evidence>
<keyword evidence="5" id="KW-0539">Nucleus</keyword>
<evidence type="ECO:0000313" key="7">
    <source>
        <dbReference type="Proteomes" id="UP000245207"/>
    </source>
</evidence>
<sequence length="217" mass="24566">MDKKLQLSYQKKGLKVFLCVDSVRRIAMCGFFDILREIKELRVLCGELSKQLLVSNKHLILDVSTRWNATYAVFSTALEFKEVFANYTDREPTYTTLPSEEDWEQVEKAHKAGNVVSNVNLGSQSGVAKSSLSSTSKSGKRIKSGTAKYDQHIRSEGTTISKKSEIDTYLEEEVYIGEPGTKIVDMLICGADWYSHYYGLQKKKAKEQVDFVNIELP</sequence>
<dbReference type="Proteomes" id="UP000245207">
    <property type="component" value="Unassembled WGS sequence"/>
</dbReference>
<dbReference type="InterPro" id="IPR052035">
    <property type="entry name" value="ZnF_BED_domain_contain"/>
</dbReference>
<dbReference type="PANTHER" id="PTHR46481">
    <property type="entry name" value="ZINC FINGER BED DOMAIN-CONTAINING PROTEIN 4"/>
    <property type="match status" value="1"/>
</dbReference>
<organism evidence="6 7">
    <name type="scientific">Artemisia annua</name>
    <name type="common">Sweet wormwood</name>
    <dbReference type="NCBI Taxonomy" id="35608"/>
    <lineage>
        <taxon>Eukaryota</taxon>
        <taxon>Viridiplantae</taxon>
        <taxon>Streptophyta</taxon>
        <taxon>Embryophyta</taxon>
        <taxon>Tracheophyta</taxon>
        <taxon>Spermatophyta</taxon>
        <taxon>Magnoliopsida</taxon>
        <taxon>eudicotyledons</taxon>
        <taxon>Gunneridae</taxon>
        <taxon>Pentapetalae</taxon>
        <taxon>asterids</taxon>
        <taxon>campanulids</taxon>
        <taxon>Asterales</taxon>
        <taxon>Asteraceae</taxon>
        <taxon>Asteroideae</taxon>
        <taxon>Anthemideae</taxon>
        <taxon>Artemisiinae</taxon>
        <taxon>Artemisia</taxon>
    </lineage>
</organism>
<keyword evidence="3" id="KW-0863">Zinc-finger</keyword>
<dbReference type="OrthoDB" id="2610923at2759"/>
<evidence type="ECO:0000256" key="1">
    <source>
        <dbReference type="ARBA" id="ARBA00004123"/>
    </source>
</evidence>
<reference evidence="6 7" key="1">
    <citation type="journal article" date="2018" name="Mol. Plant">
        <title>The genome of Artemisia annua provides insight into the evolution of Asteraceae family and artemisinin biosynthesis.</title>
        <authorList>
            <person name="Shen Q."/>
            <person name="Zhang L."/>
            <person name="Liao Z."/>
            <person name="Wang S."/>
            <person name="Yan T."/>
            <person name="Shi P."/>
            <person name="Liu M."/>
            <person name="Fu X."/>
            <person name="Pan Q."/>
            <person name="Wang Y."/>
            <person name="Lv Z."/>
            <person name="Lu X."/>
            <person name="Zhang F."/>
            <person name="Jiang W."/>
            <person name="Ma Y."/>
            <person name="Chen M."/>
            <person name="Hao X."/>
            <person name="Li L."/>
            <person name="Tang Y."/>
            <person name="Lv G."/>
            <person name="Zhou Y."/>
            <person name="Sun X."/>
            <person name="Brodelius P.E."/>
            <person name="Rose J.K.C."/>
            <person name="Tang K."/>
        </authorList>
    </citation>
    <scope>NUCLEOTIDE SEQUENCE [LARGE SCALE GENOMIC DNA]</scope>
    <source>
        <strain evidence="7">cv. Huhao1</strain>
        <tissue evidence="6">Leaf</tissue>
    </source>
</reference>
<protein>
    <recommendedName>
        <fullName evidence="8">Zinc finger BED domain-containing protein RICESLEEPER 2</fullName>
    </recommendedName>
</protein>
<proteinExistence type="predicted"/>
<evidence type="ECO:0008006" key="8">
    <source>
        <dbReference type="Google" id="ProtNLM"/>
    </source>
</evidence>
<name>A0A2U1P8M8_ARTAN</name>
<evidence type="ECO:0000256" key="2">
    <source>
        <dbReference type="ARBA" id="ARBA00022723"/>
    </source>
</evidence>
<comment type="subcellular location">
    <subcellularLocation>
        <location evidence="1">Nucleus</location>
    </subcellularLocation>
</comment>
<evidence type="ECO:0000313" key="6">
    <source>
        <dbReference type="EMBL" id="PWA82108.1"/>
    </source>
</evidence>
<dbReference type="EMBL" id="PKPP01001509">
    <property type="protein sequence ID" value="PWA82108.1"/>
    <property type="molecule type" value="Genomic_DNA"/>
</dbReference>
<comment type="caution">
    <text evidence="6">The sequence shown here is derived from an EMBL/GenBank/DDBJ whole genome shotgun (WGS) entry which is preliminary data.</text>
</comment>
<dbReference type="AlphaFoldDB" id="A0A2U1P8M8"/>
<evidence type="ECO:0000256" key="5">
    <source>
        <dbReference type="ARBA" id="ARBA00023242"/>
    </source>
</evidence>
<dbReference type="GO" id="GO:0008270">
    <property type="term" value="F:zinc ion binding"/>
    <property type="evidence" value="ECO:0007669"/>
    <property type="project" value="UniProtKB-KW"/>
</dbReference>
<gene>
    <name evidence="6" type="ORF">CTI12_AA181320</name>
</gene>
<keyword evidence="4" id="KW-0862">Zinc</keyword>
<evidence type="ECO:0000256" key="4">
    <source>
        <dbReference type="ARBA" id="ARBA00022833"/>
    </source>
</evidence>
<dbReference type="GO" id="GO:0005634">
    <property type="term" value="C:nucleus"/>
    <property type="evidence" value="ECO:0007669"/>
    <property type="project" value="UniProtKB-SubCell"/>
</dbReference>
<keyword evidence="7" id="KW-1185">Reference proteome</keyword>